<keyword evidence="2" id="KW-0732">Signal</keyword>
<dbReference type="EMBL" id="BMMZ01000003">
    <property type="protein sequence ID" value="GGL57475.1"/>
    <property type="molecule type" value="Genomic_DNA"/>
</dbReference>
<evidence type="ECO:0000256" key="2">
    <source>
        <dbReference type="SAM" id="SignalP"/>
    </source>
</evidence>
<feature type="signal peptide" evidence="2">
    <location>
        <begin position="1"/>
        <end position="33"/>
    </location>
</feature>
<organism evidence="3 4">
    <name type="scientific">Microlunatus endophyticus</name>
    <dbReference type="NCBI Taxonomy" id="1716077"/>
    <lineage>
        <taxon>Bacteria</taxon>
        <taxon>Bacillati</taxon>
        <taxon>Actinomycetota</taxon>
        <taxon>Actinomycetes</taxon>
        <taxon>Propionibacteriales</taxon>
        <taxon>Propionibacteriaceae</taxon>
        <taxon>Microlunatus</taxon>
    </lineage>
</organism>
<reference evidence="3" key="1">
    <citation type="journal article" date="2014" name="Int. J. Syst. Evol. Microbiol.">
        <title>Complete genome sequence of Corynebacterium casei LMG S-19264T (=DSM 44701T), isolated from a smear-ripened cheese.</title>
        <authorList>
            <consortium name="US DOE Joint Genome Institute (JGI-PGF)"/>
            <person name="Walter F."/>
            <person name="Albersmeier A."/>
            <person name="Kalinowski J."/>
            <person name="Ruckert C."/>
        </authorList>
    </citation>
    <scope>NUCLEOTIDE SEQUENCE</scope>
    <source>
        <strain evidence="3">CGMCC 4.7306</strain>
    </source>
</reference>
<name>A0A917S493_9ACTN</name>
<evidence type="ECO:0008006" key="5">
    <source>
        <dbReference type="Google" id="ProtNLM"/>
    </source>
</evidence>
<dbReference type="PROSITE" id="PS51257">
    <property type="entry name" value="PROKAR_LIPOPROTEIN"/>
    <property type="match status" value="1"/>
</dbReference>
<proteinExistence type="predicted"/>
<feature type="region of interest" description="Disordered" evidence="1">
    <location>
        <begin position="41"/>
        <end position="83"/>
    </location>
</feature>
<gene>
    <name evidence="3" type="ORF">GCM10011575_14780</name>
</gene>
<sequence>MGRRGYSVRVILRRRTIAAALISGALTASILLAACSGGSDGAGTPAPSPAGPATVASLPAGSGTGSPSASVPPPKAPGSSDVSLGDLDTKNFSYAGGCGFELPAPPIALVDGRQRHQTPAFDGHSSRATWSSSTEVTLAGRPYLVVQLRCAVGSTRYVGAHLVGLADHKPTDLGIIATGTKITIRAKHDQLAVSTAYPTIKDDHVGPTGHSSYAITMAGLTPVRLYAGEHAAQIDRAIAKLPAHGYDAGLVGISGYADDPSDTSWVVGLLDRPGRVLTAELLGGGYDSGLCWKATIYTQASEKLGHKHLAYNGNDGGTGTAIDLSAPSKATTGVRGTTDFPVTESTPGLLIPANGVVPALATATTETAANGQGDAVVTTKAPADAVLDIEHFGAASGSEYSLPVGAFATADGKIAMTGAWYNDPVDKSNAAFGMRPIVDPADLGEKTC</sequence>
<protein>
    <recommendedName>
        <fullName evidence="5">Secreted protein</fullName>
    </recommendedName>
</protein>
<dbReference type="AlphaFoldDB" id="A0A917S493"/>
<evidence type="ECO:0000256" key="1">
    <source>
        <dbReference type="SAM" id="MobiDB-lite"/>
    </source>
</evidence>
<feature type="chain" id="PRO_5037517733" description="Secreted protein" evidence="2">
    <location>
        <begin position="34"/>
        <end position="448"/>
    </location>
</feature>
<reference evidence="3" key="2">
    <citation type="submission" date="2020-09" db="EMBL/GenBank/DDBJ databases">
        <authorList>
            <person name="Sun Q."/>
            <person name="Zhou Y."/>
        </authorList>
    </citation>
    <scope>NUCLEOTIDE SEQUENCE</scope>
    <source>
        <strain evidence="3">CGMCC 4.7306</strain>
    </source>
</reference>
<evidence type="ECO:0000313" key="4">
    <source>
        <dbReference type="Proteomes" id="UP000613840"/>
    </source>
</evidence>
<accession>A0A917S493</accession>
<evidence type="ECO:0000313" key="3">
    <source>
        <dbReference type="EMBL" id="GGL57475.1"/>
    </source>
</evidence>
<comment type="caution">
    <text evidence="3">The sequence shown here is derived from an EMBL/GenBank/DDBJ whole genome shotgun (WGS) entry which is preliminary data.</text>
</comment>
<dbReference type="Proteomes" id="UP000613840">
    <property type="component" value="Unassembled WGS sequence"/>
</dbReference>
<feature type="compositionally biased region" description="Low complexity" evidence="1">
    <location>
        <begin position="51"/>
        <end position="69"/>
    </location>
</feature>
<keyword evidence="4" id="KW-1185">Reference proteome</keyword>